<dbReference type="GeneID" id="20347535"/>
<dbReference type="RefSeq" id="XP_009223165.1">
    <property type="nucleotide sequence ID" value="XM_009224901.1"/>
</dbReference>
<keyword evidence="3" id="KW-1185">Reference proteome</keyword>
<dbReference type="Proteomes" id="UP000006039">
    <property type="component" value="Unassembled WGS sequence"/>
</dbReference>
<accession>J3P0N2</accession>
<reference evidence="2" key="4">
    <citation type="journal article" date="2015" name="G3 (Bethesda)">
        <title>Genome sequences of three phytopathogenic species of the Magnaporthaceae family of fungi.</title>
        <authorList>
            <person name="Okagaki L.H."/>
            <person name="Nunes C.C."/>
            <person name="Sailsbery J."/>
            <person name="Clay B."/>
            <person name="Brown D."/>
            <person name="John T."/>
            <person name="Oh Y."/>
            <person name="Young N."/>
            <person name="Fitzgerald M."/>
            <person name="Haas B.J."/>
            <person name="Zeng Q."/>
            <person name="Young S."/>
            <person name="Adiconis X."/>
            <person name="Fan L."/>
            <person name="Levin J.Z."/>
            <person name="Mitchell T.K."/>
            <person name="Okubara P.A."/>
            <person name="Farman M.L."/>
            <person name="Kohn L.M."/>
            <person name="Birren B."/>
            <person name="Ma L.-J."/>
            <person name="Dean R.A."/>
        </authorList>
    </citation>
    <scope>NUCLEOTIDE SEQUENCE</scope>
    <source>
        <strain evidence="2">R3-111a-1</strain>
    </source>
</reference>
<evidence type="ECO:0000313" key="1">
    <source>
        <dbReference type="EMBL" id="EJT77165.1"/>
    </source>
</evidence>
<dbReference type="EnsemblFungi" id="EJT77165">
    <property type="protein sequence ID" value="EJT77165"/>
    <property type="gene ID" value="GGTG_07077"/>
</dbReference>
<proteinExistence type="predicted"/>
<reference evidence="1" key="3">
    <citation type="submission" date="2010-09" db="EMBL/GenBank/DDBJ databases">
        <title>Annotation of Gaeumannomyces graminis var. tritici R3-111a-1.</title>
        <authorList>
            <consortium name="The Broad Institute Genome Sequencing Platform"/>
            <person name="Ma L.-J."/>
            <person name="Dead R."/>
            <person name="Young S.K."/>
            <person name="Zeng Q."/>
            <person name="Gargeya S."/>
            <person name="Fitzgerald M."/>
            <person name="Haas B."/>
            <person name="Abouelleil A."/>
            <person name="Alvarado L."/>
            <person name="Arachchi H.M."/>
            <person name="Berlin A."/>
            <person name="Brown A."/>
            <person name="Chapman S.B."/>
            <person name="Chen Z."/>
            <person name="Dunbar C."/>
            <person name="Freedman E."/>
            <person name="Gearin G."/>
            <person name="Gellesch M."/>
            <person name="Goldberg J."/>
            <person name="Griggs A."/>
            <person name="Gujja S."/>
            <person name="Heiman D."/>
            <person name="Howarth C."/>
            <person name="Larson L."/>
            <person name="Lui A."/>
            <person name="MacDonald P.J.P."/>
            <person name="Mehta T."/>
            <person name="Montmayeur A."/>
            <person name="Murphy C."/>
            <person name="Neiman D."/>
            <person name="Pearson M."/>
            <person name="Priest M."/>
            <person name="Roberts A."/>
            <person name="Saif S."/>
            <person name="Shea T."/>
            <person name="Shenoy N."/>
            <person name="Sisk P."/>
            <person name="Stolte C."/>
            <person name="Sykes S."/>
            <person name="Yandava C."/>
            <person name="Wortman J."/>
            <person name="Nusbaum C."/>
            <person name="Birren B."/>
        </authorList>
    </citation>
    <scope>NUCLEOTIDE SEQUENCE</scope>
    <source>
        <strain evidence="1">R3-111a-1</strain>
    </source>
</reference>
<dbReference type="VEuPathDB" id="FungiDB:GGTG_07077"/>
<dbReference type="AlphaFoldDB" id="J3P0N2"/>
<organism evidence="1">
    <name type="scientific">Gaeumannomyces tritici (strain R3-111a-1)</name>
    <name type="common">Wheat and barley take-all root rot fungus</name>
    <name type="synonym">Gaeumannomyces graminis var. tritici</name>
    <dbReference type="NCBI Taxonomy" id="644352"/>
    <lineage>
        <taxon>Eukaryota</taxon>
        <taxon>Fungi</taxon>
        <taxon>Dikarya</taxon>
        <taxon>Ascomycota</taxon>
        <taxon>Pezizomycotina</taxon>
        <taxon>Sordariomycetes</taxon>
        <taxon>Sordariomycetidae</taxon>
        <taxon>Magnaporthales</taxon>
        <taxon>Magnaporthaceae</taxon>
        <taxon>Gaeumannomyces</taxon>
    </lineage>
</organism>
<dbReference type="EMBL" id="GL385397">
    <property type="protein sequence ID" value="EJT77165.1"/>
    <property type="molecule type" value="Genomic_DNA"/>
</dbReference>
<dbReference type="HOGENOM" id="CLU_2291887_0_0_1"/>
<evidence type="ECO:0000313" key="3">
    <source>
        <dbReference type="Proteomes" id="UP000006039"/>
    </source>
</evidence>
<sequence length="101" mass="11474">MASHPARGQSEQCTCDLGHDYSCQLRDKRAPALCPLCRFSLEDFDAMVKHVRKCNRRFSSTLTRSDFPNAWFLQNRKESPCKRGKPSHVLHGLAAQVRATV</sequence>
<reference evidence="2" key="5">
    <citation type="submission" date="2018-04" db="UniProtKB">
        <authorList>
            <consortium name="EnsemblFungi"/>
        </authorList>
    </citation>
    <scope>IDENTIFICATION</scope>
    <source>
        <strain evidence="2">R3-111a-1</strain>
    </source>
</reference>
<gene>
    <name evidence="2" type="primary">20347535</name>
    <name evidence="1" type="ORF">GGTG_07077</name>
</gene>
<protein>
    <submittedName>
        <fullName evidence="1 2">Uncharacterized protein</fullName>
    </submittedName>
</protein>
<evidence type="ECO:0000313" key="2">
    <source>
        <dbReference type="EnsemblFungi" id="EJT77165"/>
    </source>
</evidence>
<name>J3P0N2_GAET3</name>
<reference evidence="3" key="1">
    <citation type="submission" date="2010-07" db="EMBL/GenBank/DDBJ databases">
        <title>The genome sequence of Gaeumannomyces graminis var. tritici strain R3-111a-1.</title>
        <authorList>
            <consortium name="The Broad Institute Genome Sequencing Platform"/>
            <person name="Ma L.-J."/>
            <person name="Dead R."/>
            <person name="Young S."/>
            <person name="Zeng Q."/>
            <person name="Koehrsen M."/>
            <person name="Alvarado L."/>
            <person name="Berlin A."/>
            <person name="Chapman S.B."/>
            <person name="Chen Z."/>
            <person name="Freedman E."/>
            <person name="Gellesch M."/>
            <person name="Goldberg J."/>
            <person name="Griggs A."/>
            <person name="Gujja S."/>
            <person name="Heilman E.R."/>
            <person name="Heiman D."/>
            <person name="Hepburn T."/>
            <person name="Howarth C."/>
            <person name="Jen D."/>
            <person name="Larson L."/>
            <person name="Mehta T."/>
            <person name="Neiman D."/>
            <person name="Pearson M."/>
            <person name="Roberts A."/>
            <person name="Saif S."/>
            <person name="Shea T."/>
            <person name="Shenoy N."/>
            <person name="Sisk P."/>
            <person name="Stolte C."/>
            <person name="Sykes S."/>
            <person name="Walk T."/>
            <person name="White J."/>
            <person name="Yandava C."/>
            <person name="Haas B."/>
            <person name="Nusbaum C."/>
            <person name="Birren B."/>
        </authorList>
    </citation>
    <scope>NUCLEOTIDE SEQUENCE [LARGE SCALE GENOMIC DNA]</scope>
    <source>
        <strain evidence="3">R3-111a-1</strain>
    </source>
</reference>
<reference evidence="1" key="2">
    <citation type="submission" date="2010-07" db="EMBL/GenBank/DDBJ databases">
        <authorList>
            <consortium name="The Broad Institute Genome Sequencing Platform"/>
            <consortium name="Broad Institute Genome Sequencing Center for Infectious Disease"/>
            <person name="Ma L.-J."/>
            <person name="Dead R."/>
            <person name="Young S."/>
            <person name="Zeng Q."/>
            <person name="Koehrsen M."/>
            <person name="Alvarado L."/>
            <person name="Berlin A."/>
            <person name="Chapman S.B."/>
            <person name="Chen Z."/>
            <person name="Freedman E."/>
            <person name="Gellesch M."/>
            <person name="Goldberg J."/>
            <person name="Griggs A."/>
            <person name="Gujja S."/>
            <person name="Heilman E.R."/>
            <person name="Heiman D."/>
            <person name="Hepburn T."/>
            <person name="Howarth C."/>
            <person name="Jen D."/>
            <person name="Larson L."/>
            <person name="Mehta T."/>
            <person name="Neiman D."/>
            <person name="Pearson M."/>
            <person name="Roberts A."/>
            <person name="Saif S."/>
            <person name="Shea T."/>
            <person name="Shenoy N."/>
            <person name="Sisk P."/>
            <person name="Stolte C."/>
            <person name="Sykes S."/>
            <person name="Walk T."/>
            <person name="White J."/>
            <person name="Yandava C."/>
            <person name="Haas B."/>
            <person name="Nusbaum C."/>
            <person name="Birren B."/>
        </authorList>
    </citation>
    <scope>NUCLEOTIDE SEQUENCE</scope>
    <source>
        <strain evidence="1">R3-111a-1</strain>
    </source>
</reference>